<feature type="compositionally biased region" description="Basic residues" evidence="4">
    <location>
        <begin position="1080"/>
        <end position="1091"/>
    </location>
</feature>
<gene>
    <name evidence="6" type="ORF">QYE76_031546</name>
</gene>
<dbReference type="Proteomes" id="UP001231189">
    <property type="component" value="Unassembled WGS sequence"/>
</dbReference>
<dbReference type="Gene3D" id="3.40.395.10">
    <property type="entry name" value="Adenoviral Proteinase, Chain A"/>
    <property type="match status" value="1"/>
</dbReference>
<feature type="region of interest" description="Disordered" evidence="4">
    <location>
        <begin position="983"/>
        <end position="1027"/>
    </location>
</feature>
<feature type="compositionally biased region" description="Basic residues" evidence="4">
    <location>
        <begin position="1635"/>
        <end position="1653"/>
    </location>
</feature>
<dbReference type="InterPro" id="IPR058352">
    <property type="entry name" value="DUF8039"/>
</dbReference>
<dbReference type="InterPro" id="IPR038765">
    <property type="entry name" value="Papain-like_cys_pep_sf"/>
</dbReference>
<dbReference type="Pfam" id="PF02992">
    <property type="entry name" value="Transposase_21"/>
    <property type="match status" value="1"/>
</dbReference>
<dbReference type="Pfam" id="PF13960">
    <property type="entry name" value="DUF4218"/>
    <property type="match status" value="1"/>
</dbReference>
<feature type="region of interest" description="Disordered" evidence="4">
    <location>
        <begin position="1048"/>
        <end position="1093"/>
    </location>
</feature>
<feature type="compositionally biased region" description="Basic residues" evidence="4">
    <location>
        <begin position="1240"/>
        <end position="1253"/>
    </location>
</feature>
<dbReference type="SUPFAM" id="SSF54001">
    <property type="entry name" value="Cysteine proteinases"/>
    <property type="match status" value="1"/>
</dbReference>
<dbReference type="EMBL" id="JAUUTY010000007">
    <property type="protein sequence ID" value="KAK1607873.1"/>
    <property type="molecule type" value="Genomic_DNA"/>
</dbReference>
<feature type="compositionally biased region" description="Acidic residues" evidence="4">
    <location>
        <begin position="1589"/>
        <end position="1600"/>
    </location>
</feature>
<proteinExistence type="inferred from homology"/>
<evidence type="ECO:0000256" key="4">
    <source>
        <dbReference type="SAM" id="MobiDB-lite"/>
    </source>
</evidence>
<feature type="region of interest" description="Disordered" evidence="4">
    <location>
        <begin position="1589"/>
        <end position="1672"/>
    </location>
</feature>
<feature type="domain" description="Ubiquitin-like protease family profile" evidence="5">
    <location>
        <begin position="1680"/>
        <end position="1911"/>
    </location>
</feature>
<sequence length="1989" mass="226572">MHLMRWGFMEDYTRWTSHGEEAEVDEGLDEEANHEESAEEDMAESEDFVYDAEEPMPDSDDLAKMVNDPHVQEQVLKDTENDKSGDREWAKLQTLVKDSETPLYPGCDPEYTRLSVTLELLRQKALHNDTDGSLDDSLEYLSKVLPKGNVLPRNCDEAKKIVCPLGLEVIRYHACPNDCIIYRGEHEKLKKCPECNASRFKRGKTPQAKTVEKLMSGAPAKVVWYLPIIPRLKRLFANKNEAKLLRWHQEGRKIDAGVMRHPADACQWKAIDIAFPSFGGDSRNIRFGMSTDGINPFGNMSSRHSTWPVVMWMYNLPPWLCLKRKYIHLAMLIQGPKQPGSDINMYMKLVYEELETLWTGVEVWDACEEDNFIMKGLLLTTVQDYPALGYQSGQCIHGYNACVECMDDTTSLRLPGSQKIVYMGHRRWLLDNDPWRQEKRKFDNTVETRSRPRKRSGEEIHKLLNSWAECPKAGKKQKKVKPLEGVWKTKSVFWDLEYWPYLDTRHCIDVMHVEKNVCESLLGLLLHLPDKTKDGPKARADLEELGIRRELWAREERSNQGRGVTKIKTECPAACYTLSKAELNRFFKCLESVKVTSGYSANIQRHLDMKSHKLIGMKSHDCHVMITQILPVAIRGLMEPWVRKTVLDLCNFFDTISQKSITKKRCKQLQEEIIVILCELEMYFPPSFFDIMVHLMIHIVPEIIDLGPVFLHNMYALERYNGIVKRFVRNRSHPDGSIIQGFISEECVEFCTDYMKVDKPIGVPTSRHLGRLGGEGHRRGKKDLHVHNAAINRSDDYDRAHLVVLQHTTVVRPYVRMHMKMLQQENPKKKSAALMKEHNRNFAKWLKNYFEENPCSKDDEEALDVYYLAQGPLVNIVTYQAYDINGYTFYTEAQDQKSVYQNSGVTMKALTGKENITYYGRIEEIWELDYTVSVIPMFRPPFSIAAAPPADCDAAAPPADCDATAPPAHCNAAAARRAALHLQPPSGRQPTATPPPPDARPCISNRRPAASALQRRRRPTRGPASSTPPCIAKNKCCLCVGMEESSDSYNSSADVSDSPHASEPEEGTAEETKSQEQPLKKKRACKPRKPNKLTNETFKITRIDDRGVPISPYKKAKGFSNAIGCIVREGVKITCTDLRAKDKENLREVLFNRLFNRYIIENAEMKRTVRDKALGMMTKALNTWRNTANKKKDEDFNEVIKKKWPQIEEEDWEQFLASHSGDDFNNKSSKGKEMRGNNKLNHKLGSRGYPGKKPKWDKEDAAAIAAGKKPPFSYIEAGRGRDYVRARASYDPVTGEPVFKSLKLVEVHDKLMKESQTQSSIDSADCERWEDPLAKALGGVEHRGHVRGVGKGASWKVYFPEDKEVRRERRRARSTARMQVEFDQRVAAVAEVVAAETVRRILAEQGRPPMHPNTNLSIPCDTHTQSNKNMLIPNDAHTESPNIGGRNSSSSFVSCIPTRSRNPIEDIIDLTPCHLLAPMMDGKMVTVAHGLVHPVTKENKLHCVGLPPDMAKVEVNKVLDLFVDFDIEDRQPEPGCNKLGQCKGYVMKWPKDAIKLVGKPTRTTPQYSSKSTTPANEVGICAPLTYDDLDADQGEEDDMNQDQGVGSNSYVAHKHGATKKRNFTDEATSPGPQHVRSKKKKDKAGKREQRFKKSLSYGSTNAKGERESGKWRKHHIRGEPLVPMDEFESLSAHMKALHQNIKELEGLAGYASHYTARVPNDYHHFVTKYPADKFYLEFPEIFRMFNLDLLESSLVRLWAMYLVRETRENKDLANVGIADPYHMHYNNLSSDGGKELILRECIFPALQNNKDKKYILVPYNPTGHWVLIILMVSECKAFYLDSLKNNAPKRDYEVLSNILNDALFEHSFKGGIVKKKNKGPARFKHYTEVSCTQQQDSVSCGYYLCYHMEIFVRRHRHLNKGVDIQLFGTHMESNPFDRKTEFTRIQDIFARIINTEVASESGVFYGGDDSPEVHDSRTKSAATHLNKHA</sequence>
<dbReference type="GO" id="GO:0008234">
    <property type="term" value="F:cysteine-type peptidase activity"/>
    <property type="evidence" value="ECO:0007669"/>
    <property type="project" value="InterPro"/>
</dbReference>
<evidence type="ECO:0000313" key="7">
    <source>
        <dbReference type="Proteomes" id="UP001231189"/>
    </source>
</evidence>
<feature type="compositionally biased region" description="Low complexity" evidence="4">
    <location>
        <begin position="1048"/>
        <end position="1058"/>
    </location>
</feature>
<dbReference type="GO" id="GO:0006508">
    <property type="term" value="P:proteolysis"/>
    <property type="evidence" value="ECO:0007669"/>
    <property type="project" value="UniProtKB-KW"/>
</dbReference>
<dbReference type="InterPro" id="IPR004242">
    <property type="entry name" value="Transposase_21"/>
</dbReference>
<protein>
    <recommendedName>
        <fullName evidence="5">Ubiquitin-like protease family profile domain-containing protein</fullName>
    </recommendedName>
</protein>
<dbReference type="InterPro" id="IPR003653">
    <property type="entry name" value="Peptidase_C48_C"/>
</dbReference>
<feature type="compositionally biased region" description="Polar residues" evidence="4">
    <location>
        <begin position="1601"/>
        <end position="1610"/>
    </location>
</feature>
<evidence type="ECO:0000256" key="1">
    <source>
        <dbReference type="ARBA" id="ARBA00005234"/>
    </source>
</evidence>
<dbReference type="PANTHER" id="PTHR10775:SF180">
    <property type="entry name" value="TRANSPOSON, EN_SPM-LIKE, TRANSPOSASE-ASSOCIATED DOMAIN PROTEIN-RELATED"/>
    <property type="match status" value="1"/>
</dbReference>
<evidence type="ECO:0000256" key="3">
    <source>
        <dbReference type="ARBA" id="ARBA00022801"/>
    </source>
</evidence>
<feature type="compositionally biased region" description="Basic and acidic residues" evidence="4">
    <location>
        <begin position="1223"/>
        <end position="1236"/>
    </location>
</feature>
<organism evidence="6 7">
    <name type="scientific">Lolium multiflorum</name>
    <name type="common">Italian ryegrass</name>
    <name type="synonym">Lolium perenne subsp. multiflorum</name>
    <dbReference type="NCBI Taxonomy" id="4521"/>
    <lineage>
        <taxon>Eukaryota</taxon>
        <taxon>Viridiplantae</taxon>
        <taxon>Streptophyta</taxon>
        <taxon>Embryophyta</taxon>
        <taxon>Tracheophyta</taxon>
        <taxon>Spermatophyta</taxon>
        <taxon>Magnoliopsida</taxon>
        <taxon>Liliopsida</taxon>
        <taxon>Poales</taxon>
        <taxon>Poaceae</taxon>
        <taxon>BOP clade</taxon>
        <taxon>Pooideae</taxon>
        <taxon>Poodae</taxon>
        <taxon>Poeae</taxon>
        <taxon>Poeae Chloroplast Group 2 (Poeae type)</taxon>
        <taxon>Loliodinae</taxon>
        <taxon>Loliinae</taxon>
        <taxon>Lolium</taxon>
    </lineage>
</organism>
<keyword evidence="2" id="KW-0645">Protease</keyword>
<reference evidence="6" key="1">
    <citation type="submission" date="2023-07" db="EMBL/GenBank/DDBJ databases">
        <title>A chromosome-level genome assembly of Lolium multiflorum.</title>
        <authorList>
            <person name="Chen Y."/>
            <person name="Copetti D."/>
            <person name="Kolliker R."/>
            <person name="Studer B."/>
        </authorList>
    </citation>
    <scope>NUCLEOTIDE SEQUENCE</scope>
    <source>
        <strain evidence="6">02402/16</strain>
        <tissue evidence="6">Leaf</tissue>
    </source>
</reference>
<evidence type="ECO:0000256" key="2">
    <source>
        <dbReference type="ARBA" id="ARBA00022670"/>
    </source>
</evidence>
<dbReference type="Pfam" id="PF26133">
    <property type="entry name" value="DUF8039"/>
    <property type="match status" value="1"/>
</dbReference>
<comment type="similarity">
    <text evidence="1">Belongs to the peptidase C48 family.</text>
</comment>
<dbReference type="PROSITE" id="PS50600">
    <property type="entry name" value="ULP_PROTEASE"/>
    <property type="match status" value="1"/>
</dbReference>
<feature type="region of interest" description="Disordered" evidence="4">
    <location>
        <begin position="17"/>
        <end position="46"/>
    </location>
</feature>
<feature type="compositionally biased region" description="Acidic residues" evidence="4">
    <location>
        <begin position="22"/>
        <end position="46"/>
    </location>
</feature>
<keyword evidence="3" id="KW-0378">Hydrolase</keyword>
<keyword evidence="7" id="KW-1185">Reference proteome</keyword>
<feature type="compositionally biased region" description="Basic residues" evidence="4">
    <location>
        <begin position="1612"/>
        <end position="1621"/>
    </location>
</feature>
<dbReference type="Pfam" id="PF02902">
    <property type="entry name" value="Peptidase_C48"/>
    <property type="match status" value="1"/>
</dbReference>
<evidence type="ECO:0000259" key="5">
    <source>
        <dbReference type="PROSITE" id="PS50600"/>
    </source>
</evidence>
<feature type="region of interest" description="Disordered" evidence="4">
    <location>
        <begin position="1966"/>
        <end position="1989"/>
    </location>
</feature>
<name>A0AAD8QVJ1_LOLMU</name>
<evidence type="ECO:0000313" key="6">
    <source>
        <dbReference type="EMBL" id="KAK1607873.1"/>
    </source>
</evidence>
<dbReference type="InterPro" id="IPR025452">
    <property type="entry name" value="DUF4218"/>
</dbReference>
<feature type="region of interest" description="Disordered" evidence="4">
    <location>
        <begin position="1223"/>
        <end position="1255"/>
    </location>
</feature>
<comment type="caution">
    <text evidence="6">The sequence shown here is derived from an EMBL/GenBank/DDBJ whole genome shotgun (WGS) entry which is preliminary data.</text>
</comment>
<dbReference type="PANTHER" id="PTHR10775">
    <property type="entry name" value="OS08G0208400 PROTEIN"/>
    <property type="match status" value="1"/>
</dbReference>
<accession>A0AAD8QVJ1</accession>